<accession>A0AA90R7W5</accession>
<sequence length="59" mass="6333">MNLKLFFVILLILFGSFLIGLTDDVLGKIGNIIMHILGIGCVVGGIMIARSKKGKKQSS</sequence>
<comment type="caution">
    <text evidence="2">The sequence shown here is derived from an EMBL/GenBank/DDBJ whole genome shotgun (WGS) entry which is preliminary data.</text>
</comment>
<keyword evidence="1" id="KW-0812">Transmembrane</keyword>
<dbReference type="AlphaFoldDB" id="A0AA90R7W5"/>
<dbReference type="RefSeq" id="WP_235824958.1">
    <property type="nucleotide sequence ID" value="NZ_JAVGVR010000001.1"/>
</dbReference>
<feature type="transmembrane region" description="Helical" evidence="1">
    <location>
        <begin position="32"/>
        <end position="49"/>
    </location>
</feature>
<keyword evidence="2" id="KW-0808">Transferase</keyword>
<name>A0AA90R7W5_9BACI</name>
<dbReference type="GO" id="GO:0016301">
    <property type="term" value="F:kinase activity"/>
    <property type="evidence" value="ECO:0007669"/>
    <property type="project" value="UniProtKB-KW"/>
</dbReference>
<protein>
    <submittedName>
        <fullName evidence="2">Serine kinase</fullName>
    </submittedName>
</protein>
<dbReference type="Proteomes" id="UP001178888">
    <property type="component" value="Unassembled WGS sequence"/>
</dbReference>
<reference evidence="2" key="1">
    <citation type="submission" date="2023-08" db="EMBL/GenBank/DDBJ databases">
        <title>Nitrogen cycling bacteria in agricultural field soils.</title>
        <authorList>
            <person name="Jang J."/>
        </authorList>
    </citation>
    <scope>NUCLEOTIDE SEQUENCE</scope>
    <source>
        <strain evidence="2">PS3-36</strain>
    </source>
</reference>
<keyword evidence="1" id="KW-0472">Membrane</keyword>
<organism evidence="2 3">
    <name type="scientific">Bacillus salipaludis</name>
    <dbReference type="NCBI Taxonomy" id="2547811"/>
    <lineage>
        <taxon>Bacteria</taxon>
        <taxon>Bacillati</taxon>
        <taxon>Bacillota</taxon>
        <taxon>Bacilli</taxon>
        <taxon>Bacillales</taxon>
        <taxon>Bacillaceae</taxon>
        <taxon>Bacillus</taxon>
    </lineage>
</organism>
<keyword evidence="3" id="KW-1185">Reference proteome</keyword>
<keyword evidence="2" id="KW-0418">Kinase</keyword>
<gene>
    <name evidence="2" type="ORF">RCG21_16060</name>
</gene>
<keyword evidence="1" id="KW-1133">Transmembrane helix</keyword>
<dbReference type="EMBL" id="JAVGVR010000001">
    <property type="protein sequence ID" value="MDQ6597858.1"/>
    <property type="molecule type" value="Genomic_DNA"/>
</dbReference>
<evidence type="ECO:0000256" key="1">
    <source>
        <dbReference type="SAM" id="Phobius"/>
    </source>
</evidence>
<evidence type="ECO:0000313" key="2">
    <source>
        <dbReference type="EMBL" id="MDQ6597858.1"/>
    </source>
</evidence>
<proteinExistence type="predicted"/>
<evidence type="ECO:0000313" key="3">
    <source>
        <dbReference type="Proteomes" id="UP001178888"/>
    </source>
</evidence>